<comment type="similarity">
    <text evidence="2">Belongs to the YkuD family.</text>
</comment>
<feature type="domain" description="L,D-TPase catalytic" evidence="10">
    <location>
        <begin position="324"/>
        <end position="495"/>
    </location>
</feature>
<evidence type="ECO:0000256" key="5">
    <source>
        <dbReference type="ARBA" id="ARBA00022984"/>
    </source>
</evidence>
<organism evidence="11 12">
    <name type="scientific">Rhodobium gokarnense</name>
    <dbReference type="NCBI Taxonomy" id="364296"/>
    <lineage>
        <taxon>Bacteria</taxon>
        <taxon>Pseudomonadati</taxon>
        <taxon>Pseudomonadota</taxon>
        <taxon>Alphaproteobacteria</taxon>
        <taxon>Hyphomicrobiales</taxon>
        <taxon>Rhodobiaceae</taxon>
        <taxon>Rhodobium</taxon>
    </lineage>
</organism>
<gene>
    <name evidence="11" type="ORF">M2319_000440</name>
</gene>
<dbReference type="InterPro" id="IPR052905">
    <property type="entry name" value="LD-transpeptidase_YkuD-like"/>
</dbReference>
<dbReference type="CDD" id="cd16913">
    <property type="entry name" value="YkuD_like"/>
    <property type="match status" value="1"/>
</dbReference>
<dbReference type="InterPro" id="IPR002477">
    <property type="entry name" value="Peptidoglycan-bd-like"/>
</dbReference>
<keyword evidence="4 7" id="KW-0133">Cell shape</keyword>
<comment type="pathway">
    <text evidence="1 7">Cell wall biogenesis; peptidoglycan biosynthesis.</text>
</comment>
<dbReference type="PROSITE" id="PS52029">
    <property type="entry name" value="LD_TPASE"/>
    <property type="match status" value="1"/>
</dbReference>
<keyword evidence="12" id="KW-1185">Reference proteome</keyword>
<dbReference type="RefSeq" id="WP_264599791.1">
    <property type="nucleotide sequence ID" value="NZ_JAOQNS010000001.1"/>
</dbReference>
<evidence type="ECO:0000256" key="7">
    <source>
        <dbReference type="PROSITE-ProRule" id="PRU01373"/>
    </source>
</evidence>
<feature type="active site" description="Proton donor/acceptor" evidence="7">
    <location>
        <position position="454"/>
    </location>
</feature>
<evidence type="ECO:0000256" key="8">
    <source>
        <dbReference type="SAM" id="MobiDB-lite"/>
    </source>
</evidence>
<evidence type="ECO:0000256" key="6">
    <source>
        <dbReference type="ARBA" id="ARBA00023316"/>
    </source>
</evidence>
<dbReference type="Gene3D" id="2.40.440.10">
    <property type="entry name" value="L,D-transpeptidase catalytic domain-like"/>
    <property type="match status" value="1"/>
</dbReference>
<dbReference type="Proteomes" id="UP001209755">
    <property type="component" value="Unassembled WGS sequence"/>
</dbReference>
<evidence type="ECO:0000256" key="9">
    <source>
        <dbReference type="SAM" id="SignalP"/>
    </source>
</evidence>
<dbReference type="InterPro" id="IPR038063">
    <property type="entry name" value="Transpep_catalytic_dom"/>
</dbReference>
<evidence type="ECO:0000256" key="1">
    <source>
        <dbReference type="ARBA" id="ARBA00004752"/>
    </source>
</evidence>
<dbReference type="InterPro" id="IPR036366">
    <property type="entry name" value="PGBDSf"/>
</dbReference>
<evidence type="ECO:0000256" key="3">
    <source>
        <dbReference type="ARBA" id="ARBA00022679"/>
    </source>
</evidence>
<feature type="compositionally biased region" description="Basic and acidic residues" evidence="8">
    <location>
        <begin position="217"/>
        <end position="228"/>
    </location>
</feature>
<dbReference type="InterPro" id="IPR036365">
    <property type="entry name" value="PGBD-like_sf"/>
</dbReference>
<dbReference type="Pfam" id="PF20142">
    <property type="entry name" value="Scaffold"/>
    <property type="match status" value="1"/>
</dbReference>
<evidence type="ECO:0000313" key="11">
    <source>
        <dbReference type="EMBL" id="MCW2306124.1"/>
    </source>
</evidence>
<dbReference type="Pfam" id="PF01471">
    <property type="entry name" value="PG_binding_1"/>
    <property type="match status" value="1"/>
</dbReference>
<keyword evidence="3" id="KW-0808">Transferase</keyword>
<evidence type="ECO:0000256" key="2">
    <source>
        <dbReference type="ARBA" id="ARBA00005992"/>
    </source>
</evidence>
<keyword evidence="5 7" id="KW-0573">Peptidoglycan synthesis</keyword>
<proteinExistence type="inferred from homology"/>
<evidence type="ECO:0000313" key="12">
    <source>
        <dbReference type="Proteomes" id="UP001209755"/>
    </source>
</evidence>
<protein>
    <submittedName>
        <fullName evidence="11">Murein L,D-transpeptidase YcbB/YkuD</fullName>
    </submittedName>
</protein>
<evidence type="ECO:0000256" key="4">
    <source>
        <dbReference type="ARBA" id="ARBA00022960"/>
    </source>
</evidence>
<feature type="chain" id="PRO_5046508091" evidence="9">
    <location>
        <begin position="23"/>
        <end position="550"/>
    </location>
</feature>
<sequence>MTGRMPLSRALAIALIAAGLQAGSPAAVRAEPDTAFSEALAAHRPSLDPVAEDLHLLLSGSAGALTFDDKRHIAALKAFYADRNWQPAWTDGGALTERGLDLLDRLAHADEDGLDPAAYKVPEADPGAVAGTTPQKAAQLEVAVALAALTYAEDAQAGRIDPKDISGYIKQRPVRPDPIEVLKRLAEAEDAGSTLQGYNPPHEGYRRLRAKLAELRRQRDEATAERPEPLPAGDNARLGDTDPRLPLLRKHLDLAEATGDAAYFDEEVDAALRRFQEEHRLTSDGILGPRTVAALNGTTASDPIPDIITDMEIWRWLPRDLGRNHVYVNIPEFLVRVVDNGRVVHRARVVVGKVHNQTPVFSDEMEHIVVNPYWNVPYSIATKEMLPSIRANPGAYFSRRGYEVVYRGRVVSPYSVEWSAASLRNIRIRQRPSARNALGRLKFMFPNKYSIYLHDTPSKNLFKRNRRAFSHGCVRVQDPLELADVLLAGSGWNAARLKSIFGGGERRIDLDHHIPVHLTYFTTIVNGRGELKRLPDIYGHHERLKKALKL</sequence>
<dbReference type="InterPro" id="IPR045380">
    <property type="entry name" value="LD_TPept_scaffold_dom"/>
</dbReference>
<dbReference type="PANTHER" id="PTHR41533">
    <property type="entry name" value="L,D-TRANSPEPTIDASE HI_1667-RELATED"/>
    <property type="match status" value="1"/>
</dbReference>
<name>A0ABT3H6W7_9HYPH</name>
<dbReference type="SUPFAM" id="SSF141523">
    <property type="entry name" value="L,D-transpeptidase catalytic domain-like"/>
    <property type="match status" value="1"/>
</dbReference>
<keyword evidence="6 7" id="KW-0961">Cell wall biogenesis/degradation</keyword>
<feature type="region of interest" description="Disordered" evidence="8">
    <location>
        <begin position="217"/>
        <end position="241"/>
    </location>
</feature>
<dbReference type="Pfam" id="PF03734">
    <property type="entry name" value="YkuD"/>
    <property type="match status" value="1"/>
</dbReference>
<dbReference type="SUPFAM" id="SSF47090">
    <property type="entry name" value="PGBD-like"/>
    <property type="match status" value="1"/>
</dbReference>
<feature type="active site" description="Nucleophile" evidence="7">
    <location>
        <position position="473"/>
    </location>
</feature>
<accession>A0ABT3H6W7</accession>
<dbReference type="PANTHER" id="PTHR41533:SF2">
    <property type="entry name" value="BLR7131 PROTEIN"/>
    <property type="match status" value="1"/>
</dbReference>
<keyword evidence="9" id="KW-0732">Signal</keyword>
<dbReference type="EMBL" id="JAOQNS010000001">
    <property type="protein sequence ID" value="MCW2306124.1"/>
    <property type="molecule type" value="Genomic_DNA"/>
</dbReference>
<feature type="signal peptide" evidence="9">
    <location>
        <begin position="1"/>
        <end position="22"/>
    </location>
</feature>
<evidence type="ECO:0000259" key="10">
    <source>
        <dbReference type="PROSITE" id="PS52029"/>
    </source>
</evidence>
<dbReference type="Gene3D" id="1.10.101.10">
    <property type="entry name" value="PGBD-like superfamily/PGBD"/>
    <property type="match status" value="1"/>
</dbReference>
<reference evidence="12" key="1">
    <citation type="submission" date="2023-07" db="EMBL/GenBank/DDBJ databases">
        <title>Genome sequencing of Purple Non-Sulfur Bacteria from various extreme environments.</title>
        <authorList>
            <person name="Mayer M."/>
        </authorList>
    </citation>
    <scope>NUCLEOTIDE SEQUENCE [LARGE SCALE GENOMIC DNA]</scope>
    <source>
        <strain evidence="12">DSM 17935</strain>
    </source>
</reference>
<comment type="caution">
    <text evidence="11">The sequence shown here is derived from an EMBL/GenBank/DDBJ whole genome shotgun (WGS) entry which is preliminary data.</text>
</comment>
<dbReference type="InterPro" id="IPR005490">
    <property type="entry name" value="LD_TPept_cat_dom"/>
</dbReference>